<keyword evidence="5 9" id="KW-0378">Hydrolase</keyword>
<evidence type="ECO:0000256" key="6">
    <source>
        <dbReference type="ARBA" id="ARBA00047512"/>
    </source>
</evidence>
<gene>
    <name evidence="9" type="primary">glpQ</name>
    <name evidence="9" type="ORF">G3I74_08700</name>
</gene>
<feature type="domain" description="GP-PDE" evidence="8">
    <location>
        <begin position="25"/>
        <end position="331"/>
    </location>
</feature>
<evidence type="ECO:0000256" key="5">
    <source>
        <dbReference type="ARBA" id="ARBA00022801"/>
    </source>
</evidence>
<dbReference type="Pfam" id="PF03009">
    <property type="entry name" value="GDPD"/>
    <property type="match status" value="1"/>
</dbReference>
<protein>
    <recommendedName>
        <fullName evidence="2">glycerophosphodiester phosphodiesterase</fullName>
        <ecNumber evidence="2">3.1.4.46</ecNumber>
    </recommendedName>
</protein>
<comment type="caution">
    <text evidence="9">The sequence shown here is derived from an EMBL/GenBank/DDBJ whole genome shotgun (WGS) entry which is preliminary data.</text>
</comment>
<keyword evidence="4" id="KW-0319">Glycerol metabolism</keyword>
<dbReference type="PANTHER" id="PTHR43620">
    <property type="entry name" value="GLYCEROPHOSPHORYL DIESTER PHOSPHODIESTERASE"/>
    <property type="match status" value="1"/>
</dbReference>
<dbReference type="SUPFAM" id="SSF51695">
    <property type="entry name" value="PLC-like phosphodiesterases"/>
    <property type="match status" value="1"/>
</dbReference>
<keyword evidence="10" id="KW-1185">Reference proteome</keyword>
<dbReference type="GO" id="GO:0006629">
    <property type="term" value="P:lipid metabolic process"/>
    <property type="evidence" value="ECO:0007669"/>
    <property type="project" value="InterPro"/>
</dbReference>
<evidence type="ECO:0000256" key="3">
    <source>
        <dbReference type="ARBA" id="ARBA00022729"/>
    </source>
</evidence>
<feature type="chain" id="PRO_5033063148" description="glycerophosphodiester phosphodiesterase" evidence="7">
    <location>
        <begin position="18"/>
        <end position="337"/>
    </location>
</feature>
<dbReference type="EC" id="3.1.4.46" evidence="2"/>
<dbReference type="Gene3D" id="3.20.20.190">
    <property type="entry name" value="Phosphatidylinositol (PI) phosphodiesterase"/>
    <property type="match status" value="1"/>
</dbReference>
<evidence type="ECO:0000259" key="8">
    <source>
        <dbReference type="PROSITE" id="PS51704"/>
    </source>
</evidence>
<dbReference type="EMBL" id="JAAGSC010000040">
    <property type="protein sequence ID" value="NDY95804.1"/>
    <property type="molecule type" value="Genomic_DNA"/>
</dbReference>
<sequence length="337" mass="37496">MLNMLAAVFLAATVAPAHEPATSDALIIAHRGASAYLPEHTFEAYLLAYGQGADFIEPDLVLTADGHLIALHDLTLEATTNVAEVFPDRAREDGRYYAIDFRLEEIQRLRVSERIEADSGQARYPKRWPPGLGEFRIVTFDDLIVWLAELNRTTGRRVGLYPETKFPAFHAKSGQDIADALLQVLLRYDLPKPSMPIFIQSFEPAPLERIRRDHGDRFSLIQLIGSNDWQMNDVDYGSMVTPAGLQQVAAYADGIGPPLSALLEIDASGRPLPSPLFRSARDMNLAIHPFTFRREGLSEGQSLESLLDLFLHKLNVDGLFTDHPDVAVERRGLGHSD</sequence>
<dbReference type="InterPro" id="IPR030395">
    <property type="entry name" value="GP_PDE_dom"/>
</dbReference>
<dbReference type="PROSITE" id="PS51704">
    <property type="entry name" value="GP_PDE"/>
    <property type="match status" value="1"/>
</dbReference>
<evidence type="ECO:0000256" key="1">
    <source>
        <dbReference type="ARBA" id="ARBA00007277"/>
    </source>
</evidence>
<name>A0A845UZ91_9GAMM</name>
<evidence type="ECO:0000313" key="10">
    <source>
        <dbReference type="Proteomes" id="UP000484885"/>
    </source>
</evidence>
<dbReference type="PANTHER" id="PTHR43620:SF7">
    <property type="entry name" value="GLYCEROPHOSPHODIESTER PHOSPHODIESTERASE GDPD5-RELATED"/>
    <property type="match status" value="1"/>
</dbReference>
<reference evidence="9 10" key="1">
    <citation type="submission" date="2020-02" db="EMBL/GenBank/DDBJ databases">
        <authorList>
            <person name="Zhang X.-Y."/>
        </authorList>
    </citation>
    <scope>NUCLEOTIDE SEQUENCE [LARGE SCALE GENOMIC DNA]</scope>
    <source>
        <strain evidence="9 10">C33</strain>
    </source>
</reference>
<dbReference type="GO" id="GO:0042597">
    <property type="term" value="C:periplasmic space"/>
    <property type="evidence" value="ECO:0007669"/>
    <property type="project" value="TreeGrafter"/>
</dbReference>
<dbReference type="RefSeq" id="WP_164211185.1">
    <property type="nucleotide sequence ID" value="NZ_JAAGSC010000040.1"/>
</dbReference>
<feature type="signal peptide" evidence="7">
    <location>
        <begin position="1"/>
        <end position="17"/>
    </location>
</feature>
<evidence type="ECO:0000256" key="2">
    <source>
        <dbReference type="ARBA" id="ARBA00012247"/>
    </source>
</evidence>
<accession>A0A845UZ91</accession>
<organism evidence="9 10">
    <name type="scientific">Wenzhouxiangella limi</name>
    <dbReference type="NCBI Taxonomy" id="2707351"/>
    <lineage>
        <taxon>Bacteria</taxon>
        <taxon>Pseudomonadati</taxon>
        <taxon>Pseudomonadota</taxon>
        <taxon>Gammaproteobacteria</taxon>
        <taxon>Chromatiales</taxon>
        <taxon>Wenzhouxiangellaceae</taxon>
        <taxon>Wenzhouxiangella</taxon>
    </lineage>
</organism>
<comment type="similarity">
    <text evidence="1">Belongs to the glycerophosphoryl diester phosphodiesterase family.</text>
</comment>
<evidence type="ECO:0000313" key="9">
    <source>
        <dbReference type="EMBL" id="NDY95804.1"/>
    </source>
</evidence>
<evidence type="ECO:0000256" key="4">
    <source>
        <dbReference type="ARBA" id="ARBA00022798"/>
    </source>
</evidence>
<comment type="catalytic activity">
    <reaction evidence="6">
        <text>a sn-glycero-3-phosphodiester + H2O = an alcohol + sn-glycerol 3-phosphate + H(+)</text>
        <dbReference type="Rhea" id="RHEA:12969"/>
        <dbReference type="ChEBI" id="CHEBI:15377"/>
        <dbReference type="ChEBI" id="CHEBI:15378"/>
        <dbReference type="ChEBI" id="CHEBI:30879"/>
        <dbReference type="ChEBI" id="CHEBI:57597"/>
        <dbReference type="ChEBI" id="CHEBI:83408"/>
        <dbReference type="EC" id="3.1.4.46"/>
    </reaction>
</comment>
<dbReference type="Proteomes" id="UP000484885">
    <property type="component" value="Unassembled WGS sequence"/>
</dbReference>
<dbReference type="InterPro" id="IPR017946">
    <property type="entry name" value="PLC-like_Pdiesterase_TIM-brl"/>
</dbReference>
<dbReference type="NCBIfam" id="NF008354">
    <property type="entry name" value="PRK11143.1"/>
    <property type="match status" value="1"/>
</dbReference>
<proteinExistence type="inferred from homology"/>
<evidence type="ECO:0000256" key="7">
    <source>
        <dbReference type="SAM" id="SignalP"/>
    </source>
</evidence>
<dbReference type="GO" id="GO:0006071">
    <property type="term" value="P:glycerol metabolic process"/>
    <property type="evidence" value="ECO:0007669"/>
    <property type="project" value="UniProtKB-KW"/>
</dbReference>
<dbReference type="AlphaFoldDB" id="A0A845UZ91"/>
<dbReference type="GO" id="GO:0008889">
    <property type="term" value="F:glycerophosphodiester phosphodiesterase activity"/>
    <property type="evidence" value="ECO:0007669"/>
    <property type="project" value="UniProtKB-EC"/>
</dbReference>
<keyword evidence="3 7" id="KW-0732">Signal</keyword>